<protein>
    <submittedName>
        <fullName evidence="1">Uncharacterized protein</fullName>
    </submittedName>
</protein>
<name>H2CLU2_9LEPT</name>
<gene>
    <name evidence="1" type="ORF">Lepil_4225</name>
</gene>
<evidence type="ECO:0000313" key="2">
    <source>
        <dbReference type="Proteomes" id="UP000005737"/>
    </source>
</evidence>
<dbReference type="Proteomes" id="UP000005737">
    <property type="component" value="Unassembled WGS sequence"/>
</dbReference>
<reference evidence="1 2" key="1">
    <citation type="submission" date="2011-10" db="EMBL/GenBank/DDBJ databases">
        <title>The Improved High-Quality Draft genome of Leptonema illini DSM 21528.</title>
        <authorList>
            <consortium name="US DOE Joint Genome Institute (JGI-PGF)"/>
            <person name="Lucas S."/>
            <person name="Copeland A."/>
            <person name="Lapidus A."/>
            <person name="Glavina del Rio T."/>
            <person name="Dalin E."/>
            <person name="Tice H."/>
            <person name="Bruce D."/>
            <person name="Goodwin L."/>
            <person name="Pitluck S."/>
            <person name="Peters L."/>
            <person name="Mikhailova N."/>
            <person name="Held B."/>
            <person name="Kyrpides N."/>
            <person name="Mavromatis K."/>
            <person name="Ivanova N."/>
            <person name="Markowitz V."/>
            <person name="Cheng J.-F."/>
            <person name="Hugenholtz P."/>
            <person name="Woyke T."/>
            <person name="Wu D."/>
            <person name="Gronow S."/>
            <person name="Wellnitz S."/>
            <person name="Brambilla E.-M."/>
            <person name="Klenk H.-P."/>
            <person name="Eisen J.A."/>
        </authorList>
    </citation>
    <scope>NUCLEOTIDE SEQUENCE [LARGE SCALE GENOMIC DNA]</scope>
    <source>
        <strain evidence="1 2">DSM 21528</strain>
    </source>
</reference>
<dbReference type="EMBL" id="JH597775">
    <property type="protein sequence ID" value="EHQ04703.1"/>
    <property type="molecule type" value="Genomic_DNA"/>
</dbReference>
<dbReference type="RefSeq" id="WP_002775988.1">
    <property type="nucleotide sequence ID" value="NZ_JH597775.1"/>
</dbReference>
<sequence>MHGLEVYLNGALCSSAILGSSGGGTGVHQRSCIITETQCIVAVGDRIVALSLPGLLIRWQTKADEATCFGLHLSPDGLHVIVHGELAISMFTLDGELLWAFCGKDIFTGACEVGGDTITVWDFNGDKYCIDIKTGRRAF</sequence>
<dbReference type="HOGENOM" id="CLU_099392_0_0_12"/>
<dbReference type="InterPro" id="IPR011047">
    <property type="entry name" value="Quinoprotein_ADH-like_sf"/>
</dbReference>
<evidence type="ECO:0000313" key="1">
    <source>
        <dbReference type="EMBL" id="EHQ04703.1"/>
    </source>
</evidence>
<dbReference type="SUPFAM" id="SSF50998">
    <property type="entry name" value="Quinoprotein alcohol dehydrogenase-like"/>
    <property type="match status" value="1"/>
</dbReference>
<keyword evidence="2" id="KW-1185">Reference proteome</keyword>
<proteinExistence type="predicted"/>
<organism evidence="1 2">
    <name type="scientific">Leptonema illini DSM 21528</name>
    <dbReference type="NCBI Taxonomy" id="929563"/>
    <lineage>
        <taxon>Bacteria</taxon>
        <taxon>Pseudomonadati</taxon>
        <taxon>Spirochaetota</taxon>
        <taxon>Spirochaetia</taxon>
        <taxon>Leptospirales</taxon>
        <taxon>Leptospiraceae</taxon>
        <taxon>Leptonema</taxon>
    </lineage>
</organism>
<dbReference type="STRING" id="183.GCA_002009735_03736"/>
<accession>H2CLU2</accession>
<dbReference type="AlphaFoldDB" id="H2CLU2"/>